<protein>
    <submittedName>
        <fullName evidence="5">Flagellar biosynthesis protein FlgN</fullName>
    </submittedName>
</protein>
<keyword evidence="5" id="KW-0282">Flagellum</keyword>
<evidence type="ECO:0000256" key="1">
    <source>
        <dbReference type="ARBA" id="ARBA00002397"/>
    </source>
</evidence>
<feature type="coiled-coil region" evidence="4">
    <location>
        <begin position="5"/>
        <end position="59"/>
    </location>
</feature>
<gene>
    <name evidence="5" type="primary">flgN</name>
    <name evidence="5" type="ORF">ETEE_3167</name>
</gene>
<comment type="similarity">
    <text evidence="2">Belongs to the FlgN family.</text>
</comment>
<dbReference type="Proteomes" id="UP000028681">
    <property type="component" value="Chromosome"/>
</dbReference>
<evidence type="ECO:0000256" key="3">
    <source>
        <dbReference type="ARBA" id="ARBA00022795"/>
    </source>
</evidence>
<dbReference type="GeneID" id="33940649"/>
<dbReference type="HOGENOM" id="CLU_137423_2_0_6"/>
<dbReference type="InterPro" id="IPR007809">
    <property type="entry name" value="FlgN-like"/>
</dbReference>
<dbReference type="KEGG" id="ete:ETEE_3167"/>
<sequence length="140" mass="15782">MADTLVHLQQMVENLQALNATLAQEQQLLCAGQVDAVRLQTVTLEKENLLADLRHLDQRRRDDAAQPPYADPQQAALWQTILTLTRQLHDMNQHNGDLLNRHLSHNQQALGTLKSRHGQTLYGPDGQTQSGLLNARKLRV</sequence>
<dbReference type="GO" id="GO:0044780">
    <property type="term" value="P:bacterial-type flagellum assembly"/>
    <property type="evidence" value="ECO:0007669"/>
    <property type="project" value="InterPro"/>
</dbReference>
<keyword evidence="3" id="KW-1005">Bacterial flagellum biogenesis</keyword>
<keyword evidence="5" id="KW-0969">Cilium</keyword>
<dbReference type="SUPFAM" id="SSF140566">
    <property type="entry name" value="FlgN-like"/>
    <property type="match status" value="1"/>
</dbReference>
<dbReference type="Pfam" id="PF05130">
    <property type="entry name" value="FlgN"/>
    <property type="match status" value="1"/>
</dbReference>
<reference evidence="5 6" key="1">
    <citation type="journal article" date="2012" name="PLoS ONE">
        <title>Edwardsiella comparative phylogenomics reveal the new intra/inter-species taxonomic relationships, virulence evolution and niche adaptation mechanisms.</title>
        <authorList>
            <person name="Yang M."/>
            <person name="Lv Y."/>
            <person name="Xiao J."/>
            <person name="Wu H."/>
            <person name="Zheng H."/>
            <person name="Liu Q."/>
            <person name="Zhang Y."/>
            <person name="Wang Q."/>
        </authorList>
    </citation>
    <scope>NUCLEOTIDE SEQUENCE [LARGE SCALE GENOMIC DNA]</scope>
    <source>
        <strain evidence="6">080813</strain>
    </source>
</reference>
<dbReference type="InterPro" id="IPR036679">
    <property type="entry name" value="FlgN-like_sf"/>
</dbReference>
<evidence type="ECO:0000256" key="4">
    <source>
        <dbReference type="SAM" id="Coils"/>
    </source>
</evidence>
<keyword evidence="5" id="KW-0966">Cell projection</keyword>
<evidence type="ECO:0000313" key="5">
    <source>
        <dbReference type="EMBL" id="AIJ09595.1"/>
    </source>
</evidence>
<keyword evidence="4" id="KW-0175">Coiled coil</keyword>
<dbReference type="EMBL" id="CP006664">
    <property type="protein sequence ID" value="AIJ09595.1"/>
    <property type="molecule type" value="Genomic_DNA"/>
</dbReference>
<dbReference type="Gene3D" id="1.20.58.300">
    <property type="entry name" value="FlgN-like"/>
    <property type="match status" value="1"/>
</dbReference>
<comment type="function">
    <text evidence="1">Required for the efficient initiation of filament assembly.</text>
</comment>
<evidence type="ECO:0000313" key="6">
    <source>
        <dbReference type="Proteomes" id="UP000028681"/>
    </source>
</evidence>
<dbReference type="AlphaFoldDB" id="A0A076LM80"/>
<name>A0A076LM80_9GAMM</name>
<proteinExistence type="inferred from homology"/>
<dbReference type="RefSeq" id="WP_034164410.1">
    <property type="nucleotide sequence ID" value="NZ_CP006664.1"/>
</dbReference>
<accession>A0A076LM80</accession>
<evidence type="ECO:0000256" key="2">
    <source>
        <dbReference type="ARBA" id="ARBA00007703"/>
    </source>
</evidence>
<organism evidence="5 6">
    <name type="scientific">Edwardsiella anguillarum ET080813</name>
    <dbReference type="NCBI Taxonomy" id="667120"/>
    <lineage>
        <taxon>Bacteria</taxon>
        <taxon>Pseudomonadati</taxon>
        <taxon>Pseudomonadota</taxon>
        <taxon>Gammaproteobacteria</taxon>
        <taxon>Enterobacterales</taxon>
        <taxon>Hafniaceae</taxon>
        <taxon>Edwardsiella</taxon>
    </lineage>
</organism>